<evidence type="ECO:0000256" key="2">
    <source>
        <dbReference type="SAM" id="MobiDB-lite"/>
    </source>
</evidence>
<dbReference type="GO" id="GO:0009733">
    <property type="term" value="P:response to auxin"/>
    <property type="evidence" value="ECO:0007669"/>
    <property type="project" value="InterPro"/>
</dbReference>
<comment type="similarity">
    <text evidence="1">Belongs to the ARG7 family.</text>
</comment>
<gene>
    <name evidence="3" type="ORF">PHJA_002003100</name>
</gene>
<dbReference type="EMBL" id="BMAC01000536">
    <property type="protein sequence ID" value="GFP98592.1"/>
    <property type="molecule type" value="Genomic_DNA"/>
</dbReference>
<proteinExistence type="inferred from homology"/>
<dbReference type="PANTHER" id="PTHR31374">
    <property type="entry name" value="AUXIN-INDUCED PROTEIN-LIKE-RELATED"/>
    <property type="match status" value="1"/>
</dbReference>
<accession>A0A830CK28</accession>
<dbReference type="OrthoDB" id="762405at2759"/>
<dbReference type="InterPro" id="IPR003676">
    <property type="entry name" value="SAUR_fam"/>
</dbReference>
<evidence type="ECO:0000256" key="1">
    <source>
        <dbReference type="ARBA" id="ARBA00006974"/>
    </source>
</evidence>
<name>A0A830CK28_9LAMI</name>
<dbReference type="Pfam" id="PF02519">
    <property type="entry name" value="Auxin_inducible"/>
    <property type="match status" value="1"/>
</dbReference>
<evidence type="ECO:0000313" key="3">
    <source>
        <dbReference type="EMBL" id="GFP98592.1"/>
    </source>
</evidence>
<protein>
    <submittedName>
        <fullName evidence="3">Auxin-induced protein 6b</fullName>
    </submittedName>
</protein>
<dbReference type="Proteomes" id="UP000653305">
    <property type="component" value="Unassembled WGS sequence"/>
</dbReference>
<dbReference type="PANTHER" id="PTHR31374:SF203">
    <property type="entry name" value="AUXIN-RESPONSIVE PROTEIN SAUR71-LIKE"/>
    <property type="match status" value="1"/>
</dbReference>
<comment type="caution">
    <text evidence="3">The sequence shown here is derived from an EMBL/GenBank/DDBJ whole genome shotgun (WGS) entry which is preliminary data.</text>
</comment>
<keyword evidence="4" id="KW-1185">Reference proteome</keyword>
<dbReference type="AlphaFoldDB" id="A0A830CK28"/>
<evidence type="ECO:0000313" key="4">
    <source>
        <dbReference type="Proteomes" id="UP000653305"/>
    </source>
</evidence>
<feature type="region of interest" description="Disordered" evidence="2">
    <location>
        <begin position="26"/>
        <end position="46"/>
    </location>
</feature>
<reference evidence="3" key="1">
    <citation type="submission" date="2020-07" db="EMBL/GenBank/DDBJ databases">
        <title>Ethylene signaling mediates host invasion by parasitic plants.</title>
        <authorList>
            <person name="Yoshida S."/>
        </authorList>
    </citation>
    <scope>NUCLEOTIDE SEQUENCE</scope>
    <source>
        <strain evidence="3">Okayama</strain>
    </source>
</reference>
<organism evidence="3 4">
    <name type="scientific">Phtheirospermum japonicum</name>
    <dbReference type="NCBI Taxonomy" id="374723"/>
    <lineage>
        <taxon>Eukaryota</taxon>
        <taxon>Viridiplantae</taxon>
        <taxon>Streptophyta</taxon>
        <taxon>Embryophyta</taxon>
        <taxon>Tracheophyta</taxon>
        <taxon>Spermatophyta</taxon>
        <taxon>Magnoliopsida</taxon>
        <taxon>eudicotyledons</taxon>
        <taxon>Gunneridae</taxon>
        <taxon>Pentapetalae</taxon>
        <taxon>asterids</taxon>
        <taxon>lamiids</taxon>
        <taxon>Lamiales</taxon>
        <taxon>Orobanchaceae</taxon>
        <taxon>Orobanchaceae incertae sedis</taxon>
        <taxon>Phtheirospermum</taxon>
    </lineage>
</organism>
<sequence length="162" mass="18211">MITQIVRLRHVVKRWKNKSLKRSSTLCYSSSSSDTDESADAHPRTPSGSVAVYVGSERRRFVIPTRFLNLPVFVALLDQAEEEFGFQAAGGLALLCETDFFRDVLRFLDEDEEKFRGLGLEEFSEIISQAGFESYDSSSYSSSCKEPSSSCSFTPFLHNARV</sequence>